<dbReference type="Pfam" id="PF14332">
    <property type="entry name" value="DUF4388"/>
    <property type="match status" value="1"/>
</dbReference>
<reference evidence="3 4" key="1">
    <citation type="submission" date="2015-08" db="EMBL/GenBank/DDBJ databases">
        <authorList>
            <person name="Babu N.S."/>
            <person name="Beckwith C.J."/>
            <person name="Beseler K.G."/>
            <person name="Brison A."/>
            <person name="Carone J.V."/>
            <person name="Caskin T.P."/>
            <person name="Diamond M."/>
            <person name="Durham M.E."/>
            <person name="Foxe J.M."/>
            <person name="Go M."/>
            <person name="Henderson B.A."/>
            <person name="Jones I.B."/>
            <person name="McGettigan J.A."/>
            <person name="Micheletti S.J."/>
            <person name="Nasrallah M.E."/>
            <person name="Ortiz D."/>
            <person name="Piller C.R."/>
            <person name="Privatt S.R."/>
            <person name="Schneider S.L."/>
            <person name="Sharp S."/>
            <person name="Smith T.C."/>
            <person name="Stanton J.D."/>
            <person name="Ullery H.E."/>
            <person name="Wilson R.J."/>
            <person name="Serrano M.G."/>
            <person name="Buck G."/>
            <person name="Lee V."/>
            <person name="Wang Y."/>
            <person name="Carvalho R."/>
            <person name="Voegtly L."/>
            <person name="Shi R."/>
            <person name="Duckworth R."/>
            <person name="Johnson A."/>
            <person name="Loviza R."/>
            <person name="Walstead R."/>
            <person name="Shah Z."/>
            <person name="Kiflezghi M."/>
            <person name="Wade K."/>
            <person name="Ball S.L."/>
            <person name="Bradley K.W."/>
            <person name="Asai D.J."/>
            <person name="Bowman C.A."/>
            <person name="Russell D.A."/>
            <person name="Pope W.H."/>
            <person name="Jacobs-Sera D."/>
            <person name="Hendrix R.W."/>
            <person name="Hatfull G.F."/>
        </authorList>
    </citation>
    <scope>NUCLEOTIDE SEQUENCE [LARGE SCALE GENOMIC DNA]</scope>
    <source>
        <strain evidence="3 4">DSM 27710</strain>
    </source>
</reference>
<dbReference type="STRING" id="1391653.AKJ08_0140"/>
<keyword evidence="3" id="KW-0969">Cilium</keyword>
<accession>A0A0K1P8A0</accession>
<dbReference type="InterPro" id="IPR025497">
    <property type="entry name" value="PatA-like_N"/>
</dbReference>
<evidence type="ECO:0000259" key="2">
    <source>
        <dbReference type="Pfam" id="PF14332"/>
    </source>
</evidence>
<protein>
    <submittedName>
        <fullName evidence="3">Flagellar hook-length control protein FliK</fullName>
    </submittedName>
</protein>
<sequence>MSGQEARIRSPKGALEELVPEGALAGGSAFRLYYLIGTGRATGRLVLQEPAGILWELWFRRGAPLQVRTTSPLLGLGRYLAAQGALGPDELARAQAVVQRDGGELIDVLGRMPGVEPMEIFRHLAGYGRALLVRALALEAGAFRWEDQAPAPPGAAPLGETWPLLCEAGRRISPDAARRLLGDRLERPVMRSGDGRMQLEELGVNAQEARIAASFDGVRSLAGLARASPEESDRIARLGYFLGALGFASFSGAEAAREPTRTASPSLDDQPAYEFTPGPASPIAQRRPIAAGRPGPARTAESTPGPFRTAEATPGPFRAGGMTPGPSRSAGMTPGPGQAARSPTPGPQAAPLPRPRTDAEVYEFLETLDRKNHLELLGSRRRRRRRRSSRPTSASRGSSTPTRQGRRTRRSGGRRSRSPRA</sequence>
<gene>
    <name evidence="3" type="ORF">AKJ08_0140</name>
</gene>
<keyword evidence="4" id="KW-1185">Reference proteome</keyword>
<evidence type="ECO:0000313" key="4">
    <source>
        <dbReference type="Proteomes" id="UP000055590"/>
    </source>
</evidence>
<feature type="compositionally biased region" description="Pro residues" evidence="1">
    <location>
        <begin position="344"/>
        <end position="354"/>
    </location>
</feature>
<name>A0A0K1P8A0_9BACT</name>
<feature type="region of interest" description="Disordered" evidence="1">
    <location>
        <begin position="256"/>
        <end position="421"/>
    </location>
</feature>
<keyword evidence="3" id="KW-0966">Cell projection</keyword>
<dbReference type="SUPFAM" id="SSF160246">
    <property type="entry name" value="EspE N-terminal domain-like"/>
    <property type="match status" value="1"/>
</dbReference>
<proteinExistence type="predicted"/>
<feature type="compositionally biased region" description="Basic residues" evidence="1">
    <location>
        <begin position="379"/>
        <end position="389"/>
    </location>
</feature>
<dbReference type="Proteomes" id="UP000055590">
    <property type="component" value="Chromosome"/>
</dbReference>
<feature type="domain" description="PatA-like N-terminal" evidence="2">
    <location>
        <begin position="21"/>
        <end position="172"/>
    </location>
</feature>
<feature type="compositionally biased region" description="Basic residues" evidence="1">
    <location>
        <begin position="404"/>
        <end position="421"/>
    </location>
</feature>
<organism evidence="3 4">
    <name type="scientific">Vulgatibacter incomptus</name>
    <dbReference type="NCBI Taxonomy" id="1391653"/>
    <lineage>
        <taxon>Bacteria</taxon>
        <taxon>Pseudomonadati</taxon>
        <taxon>Myxococcota</taxon>
        <taxon>Myxococcia</taxon>
        <taxon>Myxococcales</taxon>
        <taxon>Cystobacterineae</taxon>
        <taxon>Vulgatibacteraceae</taxon>
        <taxon>Vulgatibacter</taxon>
    </lineage>
</organism>
<dbReference type="InterPro" id="IPR037257">
    <property type="entry name" value="T2SS_E_N_sf"/>
</dbReference>
<dbReference type="KEGG" id="vin:AKJ08_0140"/>
<evidence type="ECO:0000256" key="1">
    <source>
        <dbReference type="SAM" id="MobiDB-lite"/>
    </source>
</evidence>
<keyword evidence="3" id="KW-0282">Flagellum</keyword>
<dbReference type="EMBL" id="CP012332">
    <property type="protein sequence ID" value="AKU89753.1"/>
    <property type="molecule type" value="Genomic_DNA"/>
</dbReference>
<dbReference type="AlphaFoldDB" id="A0A0K1P8A0"/>
<evidence type="ECO:0000313" key="3">
    <source>
        <dbReference type="EMBL" id="AKU89753.1"/>
    </source>
</evidence>
<feature type="compositionally biased region" description="Low complexity" evidence="1">
    <location>
        <begin position="390"/>
        <end position="403"/>
    </location>
</feature>